<protein>
    <submittedName>
        <fullName evidence="1">CYFA0S21e00276g1_1</fullName>
    </submittedName>
</protein>
<reference evidence="1" key="1">
    <citation type="journal article" date="2014" name="Genome Announc.">
        <title>Genome sequence of the yeast Cyberlindnera fabianii (Hansenula fabianii).</title>
        <authorList>
            <person name="Freel K.C."/>
            <person name="Sarilar V."/>
            <person name="Neuveglise C."/>
            <person name="Devillers H."/>
            <person name="Friedrich A."/>
            <person name="Schacherer J."/>
        </authorList>
    </citation>
    <scope>NUCLEOTIDE SEQUENCE</scope>
    <source>
        <strain evidence="1">YJS4271</strain>
    </source>
</reference>
<sequence length="143" mass="16780">MVTWLELLGCSIESDLWKGKLRDVGVEHWESAMIRRFSSDTILYNYHNEGISLCFVKDKLDSIDFFWKDQTFKPCQFTDLPFDLSRTITARELVEKLGEPEEKGGGINAKMDIWLRWKHLQVEIDERSWEAAHNATCKSFTIF</sequence>
<gene>
    <name evidence="1" type="ORF">CYFA0S_21e00276g</name>
</gene>
<organism evidence="1">
    <name type="scientific">Cyberlindnera fabianii</name>
    <name type="common">Yeast</name>
    <name type="synonym">Hansenula fabianii</name>
    <dbReference type="NCBI Taxonomy" id="36022"/>
    <lineage>
        <taxon>Eukaryota</taxon>
        <taxon>Fungi</taxon>
        <taxon>Dikarya</taxon>
        <taxon>Ascomycota</taxon>
        <taxon>Saccharomycotina</taxon>
        <taxon>Saccharomycetes</taxon>
        <taxon>Phaffomycetales</taxon>
        <taxon>Phaffomycetaceae</taxon>
        <taxon>Cyberlindnera</taxon>
    </lineage>
</organism>
<proteinExistence type="predicted"/>
<dbReference type="PhylomeDB" id="A0A061B9C7"/>
<dbReference type="OrthoDB" id="2224399at2759"/>
<evidence type="ECO:0000313" key="1">
    <source>
        <dbReference type="EMBL" id="CDR45986.1"/>
    </source>
</evidence>
<dbReference type="EMBL" id="LK052906">
    <property type="protein sequence ID" value="CDR45986.1"/>
    <property type="molecule type" value="Genomic_DNA"/>
</dbReference>
<dbReference type="AlphaFoldDB" id="A0A061B9C7"/>
<name>A0A061B9C7_CYBFA</name>
<accession>A0A061B9C7</accession>